<dbReference type="InterPro" id="IPR040390">
    <property type="entry name" value="TIFY/JAZ"/>
</dbReference>
<reference evidence="5" key="1">
    <citation type="journal article" date="2021" name="Nat. Commun.">
        <title>Genomic analyses provide insights into spinach domestication and the genetic basis of agronomic traits.</title>
        <authorList>
            <person name="Cai X."/>
            <person name="Sun X."/>
            <person name="Xu C."/>
            <person name="Sun H."/>
            <person name="Wang X."/>
            <person name="Ge C."/>
            <person name="Zhang Z."/>
            <person name="Wang Q."/>
            <person name="Fei Z."/>
            <person name="Jiao C."/>
            <person name="Wang Q."/>
        </authorList>
    </citation>
    <scope>NUCLEOTIDE SEQUENCE [LARGE SCALE GENOMIC DNA]</scope>
    <source>
        <strain evidence="5">cv. Varoflay</strain>
    </source>
</reference>
<dbReference type="Pfam" id="PF06200">
    <property type="entry name" value="tify"/>
    <property type="match status" value="1"/>
</dbReference>
<organism evidence="5 6">
    <name type="scientific">Spinacia oleracea</name>
    <name type="common">Spinach</name>
    <dbReference type="NCBI Taxonomy" id="3562"/>
    <lineage>
        <taxon>Eukaryota</taxon>
        <taxon>Viridiplantae</taxon>
        <taxon>Streptophyta</taxon>
        <taxon>Embryophyta</taxon>
        <taxon>Tracheophyta</taxon>
        <taxon>Spermatophyta</taxon>
        <taxon>Magnoliopsida</taxon>
        <taxon>eudicotyledons</taxon>
        <taxon>Gunneridae</taxon>
        <taxon>Pentapetalae</taxon>
        <taxon>Caryophyllales</taxon>
        <taxon>Chenopodiaceae</taxon>
        <taxon>Chenopodioideae</taxon>
        <taxon>Anserineae</taxon>
        <taxon>Spinacia</taxon>
    </lineage>
</organism>
<accession>A0A9R0I314</accession>
<feature type="domain" description="Tify" evidence="4">
    <location>
        <begin position="33"/>
        <end position="67"/>
    </location>
</feature>
<dbReference type="GO" id="GO:0005634">
    <property type="term" value="C:nucleus"/>
    <property type="evidence" value="ECO:0007669"/>
    <property type="project" value="UniProtKB-SubCell"/>
</dbReference>
<dbReference type="Proteomes" id="UP000813463">
    <property type="component" value="Chromosome 2"/>
</dbReference>
<evidence type="ECO:0000313" key="5">
    <source>
        <dbReference type="Proteomes" id="UP000813463"/>
    </source>
</evidence>
<dbReference type="KEGG" id="soe:110781963"/>
<evidence type="ECO:0000313" key="6">
    <source>
        <dbReference type="RefSeq" id="XP_021841701.2"/>
    </source>
</evidence>
<dbReference type="GeneID" id="110781963"/>
<evidence type="ECO:0000256" key="1">
    <source>
        <dbReference type="ARBA" id="ARBA00008614"/>
    </source>
</evidence>
<comment type="similarity">
    <text evidence="1 2">Belongs to the TIFY/JAZ family.</text>
</comment>
<evidence type="ECO:0000256" key="3">
    <source>
        <dbReference type="SAM" id="MobiDB-lite"/>
    </source>
</evidence>
<reference evidence="6" key="2">
    <citation type="submission" date="2025-08" db="UniProtKB">
        <authorList>
            <consortium name="RefSeq"/>
        </authorList>
    </citation>
    <scope>IDENTIFICATION</scope>
    <source>
        <tissue evidence="6">Leaf</tissue>
    </source>
</reference>
<dbReference type="InterPro" id="IPR018467">
    <property type="entry name" value="CCT_CS"/>
</dbReference>
<evidence type="ECO:0000256" key="2">
    <source>
        <dbReference type="RuleBase" id="RU369065"/>
    </source>
</evidence>
<dbReference type="InterPro" id="IPR010399">
    <property type="entry name" value="Tify_dom"/>
</dbReference>
<keyword evidence="5" id="KW-1185">Reference proteome</keyword>
<proteinExistence type="inferred from homology"/>
<dbReference type="GO" id="GO:0009611">
    <property type="term" value="P:response to wounding"/>
    <property type="evidence" value="ECO:0007669"/>
    <property type="project" value="UniProtKB-UniRule"/>
</dbReference>
<sequence length="122" mass="13459">MDCNLELGLSPSSTSISSTASTISMGSVNGDNPKKQEQQRTIFYNGTICVCDVTDVQAKSIIQLASRKTIQEICTSTTITPTLQSQQLCTQTQNGLSAMKKSLRQFLEKRKHRIQATSPYRL</sequence>
<keyword evidence="2" id="KW-0539">Nucleus</keyword>
<dbReference type="SMART" id="SM00979">
    <property type="entry name" value="TIFY"/>
    <property type="match status" value="1"/>
</dbReference>
<keyword evidence="2" id="KW-1184">Jasmonic acid signaling pathway</keyword>
<feature type="region of interest" description="Disordered" evidence="3">
    <location>
        <begin position="1"/>
        <end position="35"/>
    </location>
</feature>
<dbReference type="GO" id="GO:2000022">
    <property type="term" value="P:regulation of jasmonic acid mediated signaling pathway"/>
    <property type="evidence" value="ECO:0007669"/>
    <property type="project" value="UniProtKB-UniRule"/>
</dbReference>
<gene>
    <name evidence="6" type="primary">LOC110781963</name>
</gene>
<comment type="function">
    <text evidence="2">Repressor of jasmonate responses.</text>
</comment>
<dbReference type="RefSeq" id="XP_021841701.2">
    <property type="nucleotide sequence ID" value="XM_021986009.2"/>
</dbReference>
<comment type="domain">
    <text evidence="2">The jas domain is required for interaction with COI1.</text>
</comment>
<name>A0A9R0I314_SPIOL</name>
<evidence type="ECO:0000259" key="4">
    <source>
        <dbReference type="PROSITE" id="PS51320"/>
    </source>
</evidence>
<dbReference type="GO" id="GO:0031347">
    <property type="term" value="P:regulation of defense response"/>
    <property type="evidence" value="ECO:0007669"/>
    <property type="project" value="UniProtKB-UniRule"/>
</dbReference>
<dbReference type="PANTHER" id="PTHR33077:SF17">
    <property type="entry name" value="PROTEIN TIFY 5B"/>
    <property type="match status" value="1"/>
</dbReference>
<protein>
    <recommendedName>
        <fullName evidence="2">Protein TIFY</fullName>
    </recommendedName>
    <alternativeName>
        <fullName evidence="2">Jasmonate ZIM domain-containing protein</fullName>
    </alternativeName>
</protein>
<dbReference type="PROSITE" id="PS51320">
    <property type="entry name" value="TIFY"/>
    <property type="match status" value="1"/>
</dbReference>
<feature type="compositionally biased region" description="Low complexity" evidence="3">
    <location>
        <begin position="10"/>
        <end position="24"/>
    </location>
</feature>
<dbReference type="AlphaFoldDB" id="A0A9R0I314"/>
<comment type="subcellular location">
    <subcellularLocation>
        <location evidence="2">Nucleus</location>
    </subcellularLocation>
</comment>
<dbReference type="PANTHER" id="PTHR33077">
    <property type="entry name" value="PROTEIN TIFY 4A-RELATED-RELATED"/>
    <property type="match status" value="1"/>
</dbReference>
<dbReference type="Pfam" id="PF09425">
    <property type="entry name" value="Jas_motif"/>
    <property type="match status" value="1"/>
</dbReference>